<name>A0AAD7FNH5_9AGAR</name>
<evidence type="ECO:0000313" key="1">
    <source>
        <dbReference type="EMBL" id="KAJ7630523.1"/>
    </source>
</evidence>
<dbReference type="Proteomes" id="UP001221142">
    <property type="component" value="Unassembled WGS sequence"/>
</dbReference>
<gene>
    <name evidence="1" type="ORF">FB45DRAFT_1058513</name>
</gene>
<accession>A0AAD7FNH5</accession>
<sequence>MAEKYYSMMENYYQSNGRNHGYIHEITSLKMDLARAKNNLNIRTALELICDHFRERNKIKLAEEQIDLGKGHQAVLTVIVEGRFDEPTAPLGPRLFRDACATVIESLYPSGAGEAPVLKAVDNLYEHLQSSGLRPASQHSFGDLELDKTQHTTEQIAVMLAIVFFAHRNHLCSPDVSFVNGSGVQTCLYQLYITSWA</sequence>
<proteinExistence type="predicted"/>
<protein>
    <submittedName>
        <fullName evidence="1">Uncharacterized protein</fullName>
    </submittedName>
</protein>
<dbReference type="EMBL" id="JARKIF010000009">
    <property type="protein sequence ID" value="KAJ7630523.1"/>
    <property type="molecule type" value="Genomic_DNA"/>
</dbReference>
<keyword evidence="2" id="KW-1185">Reference proteome</keyword>
<organism evidence="1 2">
    <name type="scientific">Roridomyces roridus</name>
    <dbReference type="NCBI Taxonomy" id="1738132"/>
    <lineage>
        <taxon>Eukaryota</taxon>
        <taxon>Fungi</taxon>
        <taxon>Dikarya</taxon>
        <taxon>Basidiomycota</taxon>
        <taxon>Agaricomycotina</taxon>
        <taxon>Agaricomycetes</taxon>
        <taxon>Agaricomycetidae</taxon>
        <taxon>Agaricales</taxon>
        <taxon>Marasmiineae</taxon>
        <taxon>Mycenaceae</taxon>
        <taxon>Roridomyces</taxon>
    </lineage>
</organism>
<reference evidence="1" key="1">
    <citation type="submission" date="2023-03" db="EMBL/GenBank/DDBJ databases">
        <title>Massive genome expansion in bonnet fungi (Mycena s.s.) driven by repeated elements and novel gene families across ecological guilds.</title>
        <authorList>
            <consortium name="Lawrence Berkeley National Laboratory"/>
            <person name="Harder C.B."/>
            <person name="Miyauchi S."/>
            <person name="Viragh M."/>
            <person name="Kuo A."/>
            <person name="Thoen E."/>
            <person name="Andreopoulos B."/>
            <person name="Lu D."/>
            <person name="Skrede I."/>
            <person name="Drula E."/>
            <person name="Henrissat B."/>
            <person name="Morin E."/>
            <person name="Kohler A."/>
            <person name="Barry K."/>
            <person name="LaButti K."/>
            <person name="Morin E."/>
            <person name="Salamov A."/>
            <person name="Lipzen A."/>
            <person name="Mereny Z."/>
            <person name="Hegedus B."/>
            <person name="Baldrian P."/>
            <person name="Stursova M."/>
            <person name="Weitz H."/>
            <person name="Taylor A."/>
            <person name="Grigoriev I.V."/>
            <person name="Nagy L.G."/>
            <person name="Martin F."/>
            <person name="Kauserud H."/>
        </authorList>
    </citation>
    <scope>NUCLEOTIDE SEQUENCE</scope>
    <source>
        <strain evidence="1">9284</strain>
    </source>
</reference>
<evidence type="ECO:0000313" key="2">
    <source>
        <dbReference type="Proteomes" id="UP001221142"/>
    </source>
</evidence>
<comment type="caution">
    <text evidence="1">The sequence shown here is derived from an EMBL/GenBank/DDBJ whole genome shotgun (WGS) entry which is preliminary data.</text>
</comment>
<dbReference type="AlphaFoldDB" id="A0AAD7FNH5"/>